<dbReference type="GO" id="GO:0005886">
    <property type="term" value="C:plasma membrane"/>
    <property type="evidence" value="ECO:0007669"/>
    <property type="project" value="UniProtKB-SubCell"/>
</dbReference>
<dbReference type="InterPro" id="IPR000515">
    <property type="entry name" value="MetI-like"/>
</dbReference>
<dbReference type="CDD" id="cd06261">
    <property type="entry name" value="TM_PBP2"/>
    <property type="match status" value="1"/>
</dbReference>
<evidence type="ECO:0000256" key="1">
    <source>
        <dbReference type="ARBA" id="ARBA00004651"/>
    </source>
</evidence>
<feature type="transmembrane region" description="Helical" evidence="7">
    <location>
        <begin position="136"/>
        <end position="164"/>
    </location>
</feature>
<sequence length="335" mass="36692">MRILAYIGQRLVLLIVALLGVSIITFVVTRVLPGNPAYLIVGVQADYSTVAAVIERLGLDRPIPEQYFLYMKQLFVGDLGSSWRTGNPVTFDLASRWPATIELATIAMLLAISWAIPLGLISALRRRSLTDRLAKILSGLGVSIPEFWLATLLILVFFAIFHIAPAPMGRINRVSPPDIITGMYLIDSLLTGNIAAFSAAGKQIILPAATLAFVIGAPLLRVTRAFMSEVLESQYIRSARAMGIPKRALIFRHALPNVLLPVTTMIAVLYGYLLGGTVLVEYVFAWPGMGKYAIDSINSSDYAPVMAVVLLSALSYLIVYLLTDLLHFFIDPRTR</sequence>
<dbReference type="PANTHER" id="PTHR43163:SF6">
    <property type="entry name" value="DIPEPTIDE TRANSPORT SYSTEM PERMEASE PROTEIN DPPB-RELATED"/>
    <property type="match status" value="1"/>
</dbReference>
<dbReference type="SUPFAM" id="SSF161098">
    <property type="entry name" value="MetI-like"/>
    <property type="match status" value="1"/>
</dbReference>
<dbReference type="InterPro" id="IPR035906">
    <property type="entry name" value="MetI-like_sf"/>
</dbReference>
<dbReference type="AlphaFoldDB" id="A0A381TX69"/>
<name>A0A381TX69_9ZZZZ</name>
<protein>
    <recommendedName>
        <fullName evidence="8">ABC transmembrane type-1 domain-containing protein</fullName>
    </recommendedName>
</protein>
<evidence type="ECO:0000256" key="7">
    <source>
        <dbReference type="SAM" id="Phobius"/>
    </source>
</evidence>
<comment type="subcellular location">
    <subcellularLocation>
        <location evidence="1">Cell membrane</location>
        <topology evidence="1">Multi-pass membrane protein</topology>
    </subcellularLocation>
</comment>
<reference evidence="9" key="1">
    <citation type="submission" date="2018-05" db="EMBL/GenBank/DDBJ databases">
        <authorList>
            <person name="Lanie J.A."/>
            <person name="Ng W.-L."/>
            <person name="Kazmierczak K.M."/>
            <person name="Andrzejewski T.M."/>
            <person name="Davidsen T.M."/>
            <person name="Wayne K.J."/>
            <person name="Tettelin H."/>
            <person name="Glass J.I."/>
            <person name="Rusch D."/>
            <person name="Podicherti R."/>
            <person name="Tsui H.-C.T."/>
            <person name="Winkler M.E."/>
        </authorList>
    </citation>
    <scope>NUCLEOTIDE SEQUENCE</scope>
</reference>
<evidence type="ECO:0000256" key="4">
    <source>
        <dbReference type="ARBA" id="ARBA00022692"/>
    </source>
</evidence>
<feature type="domain" description="ABC transmembrane type-1" evidence="8">
    <location>
        <begin position="97"/>
        <end position="323"/>
    </location>
</feature>
<organism evidence="9">
    <name type="scientific">marine metagenome</name>
    <dbReference type="NCBI Taxonomy" id="408172"/>
    <lineage>
        <taxon>unclassified sequences</taxon>
        <taxon>metagenomes</taxon>
        <taxon>ecological metagenomes</taxon>
    </lineage>
</organism>
<evidence type="ECO:0000256" key="2">
    <source>
        <dbReference type="ARBA" id="ARBA00022448"/>
    </source>
</evidence>
<dbReference type="PROSITE" id="PS50928">
    <property type="entry name" value="ABC_TM1"/>
    <property type="match status" value="1"/>
</dbReference>
<evidence type="ECO:0000256" key="6">
    <source>
        <dbReference type="ARBA" id="ARBA00023136"/>
    </source>
</evidence>
<feature type="transmembrane region" description="Helical" evidence="7">
    <location>
        <begin position="103"/>
        <end position="124"/>
    </location>
</feature>
<dbReference type="Pfam" id="PF00528">
    <property type="entry name" value="BPD_transp_1"/>
    <property type="match status" value="1"/>
</dbReference>
<feature type="transmembrane region" description="Helical" evidence="7">
    <location>
        <begin position="12"/>
        <end position="32"/>
    </location>
</feature>
<accession>A0A381TX69</accession>
<keyword evidence="3" id="KW-1003">Cell membrane</keyword>
<dbReference type="Pfam" id="PF19300">
    <property type="entry name" value="BPD_transp_1_N"/>
    <property type="match status" value="1"/>
</dbReference>
<evidence type="ECO:0000256" key="3">
    <source>
        <dbReference type="ARBA" id="ARBA00022475"/>
    </source>
</evidence>
<feature type="transmembrane region" description="Helical" evidence="7">
    <location>
        <begin position="258"/>
        <end position="285"/>
    </location>
</feature>
<dbReference type="InterPro" id="IPR045621">
    <property type="entry name" value="BPD_transp_1_N"/>
</dbReference>
<keyword evidence="6 7" id="KW-0472">Membrane</keyword>
<evidence type="ECO:0000313" key="9">
    <source>
        <dbReference type="EMBL" id="SVA20051.1"/>
    </source>
</evidence>
<feature type="transmembrane region" description="Helical" evidence="7">
    <location>
        <begin position="305"/>
        <end position="330"/>
    </location>
</feature>
<dbReference type="GO" id="GO:0071916">
    <property type="term" value="F:dipeptide transmembrane transporter activity"/>
    <property type="evidence" value="ECO:0007669"/>
    <property type="project" value="TreeGrafter"/>
</dbReference>
<dbReference type="PANTHER" id="PTHR43163">
    <property type="entry name" value="DIPEPTIDE TRANSPORT SYSTEM PERMEASE PROTEIN DPPB-RELATED"/>
    <property type="match status" value="1"/>
</dbReference>
<evidence type="ECO:0000256" key="5">
    <source>
        <dbReference type="ARBA" id="ARBA00022989"/>
    </source>
</evidence>
<keyword evidence="5 7" id="KW-1133">Transmembrane helix</keyword>
<evidence type="ECO:0000259" key="8">
    <source>
        <dbReference type="PROSITE" id="PS50928"/>
    </source>
</evidence>
<dbReference type="Gene3D" id="1.10.3720.10">
    <property type="entry name" value="MetI-like"/>
    <property type="match status" value="1"/>
</dbReference>
<proteinExistence type="predicted"/>
<gene>
    <name evidence="9" type="ORF">METZ01_LOCUS72905</name>
</gene>
<dbReference type="EMBL" id="UINC01005242">
    <property type="protein sequence ID" value="SVA20051.1"/>
    <property type="molecule type" value="Genomic_DNA"/>
</dbReference>
<keyword evidence="4 7" id="KW-0812">Transmembrane</keyword>
<keyword evidence="2" id="KW-0813">Transport</keyword>